<dbReference type="Gene3D" id="3.40.50.1820">
    <property type="entry name" value="alpha/beta hydrolase"/>
    <property type="match status" value="1"/>
</dbReference>
<organism evidence="4 5">
    <name type="scientific">Pseudoxanthomonas mexicana</name>
    <dbReference type="NCBI Taxonomy" id="128785"/>
    <lineage>
        <taxon>Bacteria</taxon>
        <taxon>Pseudomonadati</taxon>
        <taxon>Pseudomonadota</taxon>
        <taxon>Gammaproteobacteria</taxon>
        <taxon>Lysobacterales</taxon>
        <taxon>Lysobacteraceae</taxon>
        <taxon>Pseudoxanthomonas</taxon>
    </lineage>
</organism>
<dbReference type="Proteomes" id="UP000515506">
    <property type="component" value="Chromosome"/>
</dbReference>
<keyword evidence="5" id="KW-1185">Reference proteome</keyword>
<dbReference type="SUPFAM" id="SSF53474">
    <property type="entry name" value="alpha/beta-Hydrolases"/>
    <property type="match status" value="1"/>
</dbReference>
<sequence>MGKWNRMAAMAVVLELCIASPATTRAAELDLGPYIRKDAFTDIKLSPNGDFLAATVQQEDRTSLVVLRRSDNQVTGSISLGRHNHVHDFWWVNPERVVFSAAQKLGMLDMPQLTGELFAMNADGSKKENLLGYRVESAGPGTRIQPKKAGFVAGYLVDTLPHDDRNIVVMVRPFADLPYTSAELLDVYTGGRTVLARSPVTEADFVTDARGVVRFAYGATANNASQLYHRDGEGQEWKILNDEDVTERVELPLGFSADQRVAYLSVEQAEGTDAIVSLDVASGRRTELLRDPRVDPEDIVYSRDGKGVPVAAVFWDGKPRVELLQRDHPDGRLLRSLLEAFPGHYAQITSVTKDGTLALVEVSSDTNPGDFYLFDVPSKKMSYLLSRRDWFDPEQLSPSAPVEIKARDGLLLHGYLTIPKGSTGKQLPLIVHPHGGPYGIRDRWGFDGDVQMLAAAGYAVLQVNFRGSGGYGRAFRQAGAREWGGAMQDDLTDATRWAIDTGVADPRRICIYGASYGAYAALTGVAKEPDLYRCAAGNVGVYDLPMMHSRGDTRERRRGRTYLRDWIGEAKDLASASPTNMAGRIRVPVFLAAGGEDERAPVQHTELMERRLKAAGVPVESVYYRTEGHGYYKGENQRDYYTKLLAFFSRHLGGATAR</sequence>
<dbReference type="PANTHER" id="PTHR42776:SF27">
    <property type="entry name" value="DIPEPTIDYL PEPTIDASE FAMILY MEMBER 6"/>
    <property type="match status" value="1"/>
</dbReference>
<reference evidence="4 5" key="1">
    <citation type="submission" date="2020-08" db="EMBL/GenBank/DDBJ databases">
        <title>Streptomycin resistant and MDR strain, P. mexicana.</title>
        <authorList>
            <person name="Ganesh-kumar S."/>
            <person name="Zhe T."/>
            <person name="Yu Z."/>
            <person name="Min Y."/>
        </authorList>
    </citation>
    <scope>NUCLEOTIDE SEQUENCE [LARGE SCALE GENOMIC DNA]</scope>
    <source>
        <strain evidence="4 5">GTZY</strain>
    </source>
</reference>
<keyword evidence="1" id="KW-0378">Hydrolase</keyword>
<evidence type="ECO:0000313" key="5">
    <source>
        <dbReference type="Proteomes" id="UP000515506"/>
    </source>
</evidence>
<dbReference type="InterPro" id="IPR001375">
    <property type="entry name" value="Peptidase_S9_cat"/>
</dbReference>
<feature type="signal peptide" evidence="2">
    <location>
        <begin position="1"/>
        <end position="26"/>
    </location>
</feature>
<dbReference type="PANTHER" id="PTHR42776">
    <property type="entry name" value="SERINE PEPTIDASE S9 FAMILY MEMBER"/>
    <property type="match status" value="1"/>
</dbReference>
<proteinExistence type="predicted"/>
<dbReference type="InterPro" id="IPR029058">
    <property type="entry name" value="AB_hydrolase_fold"/>
</dbReference>
<evidence type="ECO:0000256" key="1">
    <source>
        <dbReference type="ARBA" id="ARBA00022801"/>
    </source>
</evidence>
<feature type="chain" id="PRO_5046365816" evidence="2">
    <location>
        <begin position="27"/>
        <end position="658"/>
    </location>
</feature>
<name>A0ABX6RET2_PSEMX</name>
<feature type="domain" description="Peptidase S9 prolyl oligopeptidase catalytic" evidence="3">
    <location>
        <begin position="444"/>
        <end position="654"/>
    </location>
</feature>
<evidence type="ECO:0000313" key="4">
    <source>
        <dbReference type="EMBL" id="QND81775.1"/>
    </source>
</evidence>
<dbReference type="Pfam" id="PF00326">
    <property type="entry name" value="Peptidase_S9"/>
    <property type="match status" value="1"/>
</dbReference>
<gene>
    <name evidence="4" type="ORF">H4W19_08585</name>
</gene>
<dbReference type="SUPFAM" id="SSF82171">
    <property type="entry name" value="DPP6 N-terminal domain-like"/>
    <property type="match status" value="1"/>
</dbReference>
<keyword evidence="2" id="KW-0732">Signal</keyword>
<evidence type="ECO:0000256" key="2">
    <source>
        <dbReference type="SAM" id="SignalP"/>
    </source>
</evidence>
<evidence type="ECO:0000259" key="3">
    <source>
        <dbReference type="Pfam" id="PF00326"/>
    </source>
</evidence>
<protein>
    <submittedName>
        <fullName evidence="4">S9 family peptidase</fullName>
    </submittedName>
</protein>
<accession>A0ABX6RET2</accession>
<dbReference type="EMBL" id="CP060028">
    <property type="protein sequence ID" value="QND81775.1"/>
    <property type="molecule type" value="Genomic_DNA"/>
</dbReference>